<evidence type="ECO:0000256" key="7">
    <source>
        <dbReference type="RuleBase" id="RU363059"/>
    </source>
</evidence>
<feature type="transmembrane region" description="Helical" evidence="7">
    <location>
        <begin position="136"/>
        <end position="159"/>
    </location>
</feature>
<keyword evidence="4 7" id="KW-0256">Endoplasmic reticulum</keyword>
<comment type="function">
    <text evidence="7">May be involved in the degradation of misfolded endoplasmic reticulum (ER) luminal proteins.</text>
</comment>
<dbReference type="GO" id="GO:0006950">
    <property type="term" value="P:response to stress"/>
    <property type="evidence" value="ECO:0007669"/>
    <property type="project" value="UniProtKB-ARBA"/>
</dbReference>
<evidence type="ECO:0000313" key="8">
    <source>
        <dbReference type="EMBL" id="KAG0688788.1"/>
    </source>
</evidence>
<gene>
    <name evidence="8" type="ORF">C6P40_000519</name>
</gene>
<dbReference type="OrthoDB" id="1716531at2759"/>
<proteinExistence type="inferred from homology"/>
<evidence type="ECO:0000256" key="2">
    <source>
        <dbReference type="ARBA" id="ARBA00008917"/>
    </source>
</evidence>
<reference evidence="8" key="1">
    <citation type="submission" date="2020-11" db="EMBL/GenBank/DDBJ databases">
        <title>Kefir isolates.</title>
        <authorList>
            <person name="Marcisauskas S."/>
            <person name="Kim Y."/>
            <person name="Blasche S."/>
        </authorList>
    </citation>
    <scope>NUCLEOTIDE SEQUENCE</scope>
    <source>
        <strain evidence="8">Olga-1</strain>
    </source>
</reference>
<dbReference type="GO" id="GO:0005789">
    <property type="term" value="C:endoplasmic reticulum membrane"/>
    <property type="evidence" value="ECO:0007669"/>
    <property type="project" value="UniProtKB-SubCell"/>
</dbReference>
<evidence type="ECO:0000256" key="3">
    <source>
        <dbReference type="ARBA" id="ARBA00022692"/>
    </source>
</evidence>
<keyword evidence="3 7" id="KW-0812">Transmembrane</keyword>
<comment type="caution">
    <text evidence="7">Lacks conserved residue(s) required for the propagation of feature annotation.</text>
</comment>
<keyword evidence="6 7" id="KW-0472">Membrane</keyword>
<keyword evidence="5 7" id="KW-1133">Transmembrane helix</keyword>
<comment type="caution">
    <text evidence="8">The sequence shown here is derived from an EMBL/GenBank/DDBJ whole genome shotgun (WGS) entry which is preliminary data.</text>
</comment>
<evidence type="ECO:0000256" key="5">
    <source>
        <dbReference type="ARBA" id="ARBA00022989"/>
    </source>
</evidence>
<name>A0A9P7BGX0_9ASCO</name>
<comment type="subcellular location">
    <subcellularLocation>
        <location evidence="1 7">Endoplasmic reticulum membrane</location>
        <topology evidence="1 7">Multi-pass membrane protein</topology>
    </subcellularLocation>
</comment>
<sequence>MEFFAIQWLQDIPPVTRAYVVCSTGLSVAEYFGYVEVSDFILNPNNSLNLKQVFLNTLYNGPISMNFCTKLYLFSRYSNWVEVFINSPKNYLWMILILITSINLYSKYIINLSLIGPVLKETILYIWSRNHADDEIFFTLISLRACWIPWVTYFITIALNTRRDPNQWKSALSSIIIGHLYWFLNDELPKLHGSKSFLRPVWEWNYIQQISNIISRIKEYYLFKHNDPPRIQHLREQRD</sequence>
<dbReference type="Proteomes" id="UP000697127">
    <property type="component" value="Unassembled WGS sequence"/>
</dbReference>
<dbReference type="Pfam" id="PF04511">
    <property type="entry name" value="DER1"/>
    <property type="match status" value="1"/>
</dbReference>
<organism evidence="8 9">
    <name type="scientific">Pichia californica</name>
    <dbReference type="NCBI Taxonomy" id="460514"/>
    <lineage>
        <taxon>Eukaryota</taxon>
        <taxon>Fungi</taxon>
        <taxon>Dikarya</taxon>
        <taxon>Ascomycota</taxon>
        <taxon>Saccharomycotina</taxon>
        <taxon>Pichiomycetes</taxon>
        <taxon>Pichiales</taxon>
        <taxon>Pichiaceae</taxon>
        <taxon>Pichia</taxon>
    </lineage>
</organism>
<dbReference type="EMBL" id="PUHW01000122">
    <property type="protein sequence ID" value="KAG0688788.1"/>
    <property type="molecule type" value="Genomic_DNA"/>
</dbReference>
<feature type="transmembrane region" description="Helical" evidence="7">
    <location>
        <begin position="91"/>
        <end position="116"/>
    </location>
</feature>
<dbReference type="PANTHER" id="PTHR11009">
    <property type="entry name" value="DER1-LIKE PROTEIN, DERLIN"/>
    <property type="match status" value="1"/>
</dbReference>
<evidence type="ECO:0000256" key="6">
    <source>
        <dbReference type="ARBA" id="ARBA00023136"/>
    </source>
</evidence>
<protein>
    <recommendedName>
        <fullName evidence="7">Derlin</fullName>
    </recommendedName>
</protein>
<evidence type="ECO:0000256" key="1">
    <source>
        <dbReference type="ARBA" id="ARBA00004477"/>
    </source>
</evidence>
<comment type="similarity">
    <text evidence="2 7">Belongs to the derlin family.</text>
</comment>
<dbReference type="InterPro" id="IPR007599">
    <property type="entry name" value="DER1"/>
</dbReference>
<evidence type="ECO:0000313" key="9">
    <source>
        <dbReference type="Proteomes" id="UP000697127"/>
    </source>
</evidence>
<dbReference type="AlphaFoldDB" id="A0A9P7BGX0"/>
<keyword evidence="9" id="KW-1185">Reference proteome</keyword>
<evidence type="ECO:0000256" key="4">
    <source>
        <dbReference type="ARBA" id="ARBA00022824"/>
    </source>
</evidence>
<accession>A0A9P7BGX0</accession>